<accession>M1ZJN7</accession>
<dbReference type="VEuPathDB" id="FungiDB:Lema_P124930.1"/>
<dbReference type="Proteomes" id="UP000002668">
    <property type="component" value="Genome"/>
</dbReference>
<evidence type="ECO:0000256" key="1">
    <source>
        <dbReference type="SAM" id="MobiDB-lite"/>
    </source>
</evidence>
<dbReference type="EMBL" id="FP929064">
    <property type="protein sequence ID" value="CCT61089.1"/>
    <property type="molecule type" value="Genomic_DNA"/>
</dbReference>
<dbReference type="InParanoid" id="M1ZJN7"/>
<dbReference type="AlphaFoldDB" id="M1ZJN7"/>
<dbReference type="OrthoDB" id="7984201at2759"/>
<feature type="region of interest" description="Disordered" evidence="1">
    <location>
        <begin position="60"/>
        <end position="116"/>
    </location>
</feature>
<protein>
    <submittedName>
        <fullName evidence="2">Uncharacterized protein</fullName>
    </submittedName>
</protein>
<feature type="compositionally biased region" description="Polar residues" evidence="1">
    <location>
        <begin position="76"/>
        <end position="90"/>
    </location>
</feature>
<feature type="region of interest" description="Disordered" evidence="1">
    <location>
        <begin position="582"/>
        <end position="606"/>
    </location>
</feature>
<organism evidence="2 3">
    <name type="scientific">Leptosphaeria maculans (strain JN3 / isolate v23.1.3 / race Av1-4-5-6-7-8)</name>
    <name type="common">Blackleg fungus</name>
    <name type="synonym">Phoma lingam</name>
    <dbReference type="NCBI Taxonomy" id="985895"/>
    <lineage>
        <taxon>Eukaryota</taxon>
        <taxon>Fungi</taxon>
        <taxon>Dikarya</taxon>
        <taxon>Ascomycota</taxon>
        <taxon>Pezizomycotina</taxon>
        <taxon>Dothideomycetes</taxon>
        <taxon>Pleosporomycetidae</taxon>
        <taxon>Pleosporales</taxon>
        <taxon>Pleosporineae</taxon>
        <taxon>Leptosphaeriaceae</taxon>
        <taxon>Plenodomus</taxon>
        <taxon>Plenodomus lingam/Leptosphaeria maculans species complex</taxon>
    </lineage>
</organism>
<proteinExistence type="predicted"/>
<name>M1ZJN7_LEPMJ</name>
<keyword evidence="3" id="KW-1185">Reference proteome</keyword>
<gene>
    <name evidence="2" type="ORF">Lema_P124930.1</name>
</gene>
<reference evidence="2 3" key="1">
    <citation type="journal article" date="2011" name="Nat. Commun.">
        <title>Effector diversification within compartments of the Leptosphaeria maculans genome affected by Repeat-Induced Point mutations.</title>
        <authorList>
            <person name="Rouxel T."/>
            <person name="Grandaubert J."/>
            <person name="Hane J.K."/>
            <person name="Hoede C."/>
            <person name="van de Wouw A.P."/>
            <person name="Couloux A."/>
            <person name="Dominguez V."/>
            <person name="Anthouard V."/>
            <person name="Bally P."/>
            <person name="Bourras S."/>
            <person name="Cozijnsen A.J."/>
            <person name="Ciuffetti L.M."/>
            <person name="Degrave A."/>
            <person name="Dilmaghani A."/>
            <person name="Duret L."/>
            <person name="Fudal I."/>
            <person name="Goodwin S.B."/>
            <person name="Gout L."/>
            <person name="Glaser N."/>
            <person name="Linglin J."/>
            <person name="Kema G.H.J."/>
            <person name="Lapalu N."/>
            <person name="Lawrence C.B."/>
            <person name="May K."/>
            <person name="Meyer M."/>
            <person name="Ollivier B."/>
            <person name="Poulain J."/>
            <person name="Schoch C.L."/>
            <person name="Simon A."/>
            <person name="Spatafora J.W."/>
            <person name="Stachowiak A."/>
            <person name="Turgeon B.G."/>
            <person name="Tyler B.M."/>
            <person name="Vincent D."/>
            <person name="Weissenbach J."/>
            <person name="Amselem J."/>
            <person name="Quesneville H."/>
            <person name="Oliver R.P."/>
            <person name="Wincker P."/>
            <person name="Balesdent M.-H."/>
            <person name="Howlett B.J."/>
        </authorList>
    </citation>
    <scope>NUCLEOTIDE SEQUENCE [LARGE SCALE GENOMIC DNA]</scope>
    <source>
        <strain evidence="3">JN3 / isolate v23.1.3 / race Av1-4-5-6-7-8</strain>
    </source>
</reference>
<sequence length="606" mass="68689">MPSLFAQFAAAQKVNTRTSASSITTTMTFSKAYVPSRALIRALWRPQSIRCSIGWSLPAPTHRSKHKATESERSKNGGTSTTKLSVKQQLESIESRIREESQAENEDQLGRPLTDKELEADDLPVINWYEQDVDRGMPRRLVERLETKADWKKDQEMYRMIIESQKNPNYDNVELNRRLLDSLITNPNFADLTEELRDMKKDIMSKSEMEAIEEAATQGGPDAQQLDASLRLGTQEMLQKLIDDPDFSPAKDEIRDVIDKLPEVDNLGSSEFQEALMKAMTAIDRDPTMQEKLAAMTNDAADPEFEKEWSEFEKEVAKTASGIDVEAKESALQDPTDFEDMELLLHQMRDVLKSIGSDSELEAELDAVLSEDPDSAQEEVDSINFNREMDPEQLANEIGKLAHANAPLSEKDGEDEIPAEVQAQVDKIMQDPRLMEKLMFIQKVIEEQRADPTVIAHETAPDPYKLDESRTVTLQERMDAARRDPEHLEALGRLRVRLPPPFNISPALKSFNQAIELAYVGANDDVRRILWRAYEKAKSLPTFLQNLSDDAWDILYYSQAVTWRSNQNREAHLRTLLTDLKSLGRDGPPTHPSTLVRNGDVGNLDH</sequence>
<evidence type="ECO:0000313" key="3">
    <source>
        <dbReference type="Proteomes" id="UP000002668"/>
    </source>
</evidence>
<evidence type="ECO:0000313" key="2">
    <source>
        <dbReference type="EMBL" id="CCT61089.1"/>
    </source>
</evidence>